<dbReference type="AlphaFoldDB" id="A0A0F9U251"/>
<dbReference type="EMBL" id="LAZR01000139">
    <property type="protein sequence ID" value="KKN87295.1"/>
    <property type="molecule type" value="Genomic_DNA"/>
</dbReference>
<evidence type="ECO:0000256" key="1">
    <source>
        <dbReference type="SAM" id="MobiDB-lite"/>
    </source>
</evidence>
<comment type="caution">
    <text evidence="2">The sequence shown here is derived from an EMBL/GenBank/DDBJ whole genome shotgun (WGS) entry which is preliminary data.</text>
</comment>
<feature type="compositionally biased region" description="Basic and acidic residues" evidence="1">
    <location>
        <begin position="26"/>
        <end position="41"/>
    </location>
</feature>
<feature type="region of interest" description="Disordered" evidence="1">
    <location>
        <begin position="17"/>
        <end position="43"/>
    </location>
</feature>
<evidence type="ECO:0000313" key="2">
    <source>
        <dbReference type="EMBL" id="KKN87295.1"/>
    </source>
</evidence>
<sequence>MRNAFKTSMFEISNMLCAATRSGNTPDEKNSSEENRRDKEVSGLQSCRPLKGVLGGGFALKEFGWRALTFFQKACHALQAS</sequence>
<gene>
    <name evidence="2" type="ORF">LCGC14_0259720</name>
</gene>
<accession>A0A0F9U251</accession>
<reference evidence="2" key="1">
    <citation type="journal article" date="2015" name="Nature">
        <title>Complex archaea that bridge the gap between prokaryotes and eukaryotes.</title>
        <authorList>
            <person name="Spang A."/>
            <person name="Saw J.H."/>
            <person name="Jorgensen S.L."/>
            <person name="Zaremba-Niedzwiedzka K."/>
            <person name="Martijn J."/>
            <person name="Lind A.E."/>
            <person name="van Eijk R."/>
            <person name="Schleper C."/>
            <person name="Guy L."/>
            <person name="Ettema T.J."/>
        </authorList>
    </citation>
    <scope>NUCLEOTIDE SEQUENCE</scope>
</reference>
<proteinExistence type="predicted"/>
<name>A0A0F9U251_9ZZZZ</name>
<organism evidence="2">
    <name type="scientific">marine sediment metagenome</name>
    <dbReference type="NCBI Taxonomy" id="412755"/>
    <lineage>
        <taxon>unclassified sequences</taxon>
        <taxon>metagenomes</taxon>
        <taxon>ecological metagenomes</taxon>
    </lineage>
</organism>
<protein>
    <submittedName>
        <fullName evidence="2">Uncharacterized protein</fullName>
    </submittedName>
</protein>